<accession>A0ABU7E0C5</accession>
<evidence type="ECO:0000313" key="2">
    <source>
        <dbReference type="EMBL" id="MED6280731.1"/>
    </source>
</evidence>
<comment type="caution">
    <text evidence="2">The sequence shown here is derived from an EMBL/GenBank/DDBJ whole genome shotgun (WGS) entry which is preliminary data.</text>
</comment>
<evidence type="ECO:0000256" key="1">
    <source>
        <dbReference type="SAM" id="MobiDB-lite"/>
    </source>
</evidence>
<sequence>MSNYLCQPCQNNTLKIQDQQPSTAEHAEDVKAYPSVEEKRKKIKVEETNKQAQAGDEDSGTPGSFTEDTDAPLK</sequence>
<evidence type="ECO:0000313" key="3">
    <source>
        <dbReference type="Proteomes" id="UP001352852"/>
    </source>
</evidence>
<proteinExistence type="predicted"/>
<organism evidence="2 3">
    <name type="scientific">Characodon lateralis</name>
    <dbReference type="NCBI Taxonomy" id="208331"/>
    <lineage>
        <taxon>Eukaryota</taxon>
        <taxon>Metazoa</taxon>
        <taxon>Chordata</taxon>
        <taxon>Craniata</taxon>
        <taxon>Vertebrata</taxon>
        <taxon>Euteleostomi</taxon>
        <taxon>Actinopterygii</taxon>
        <taxon>Neopterygii</taxon>
        <taxon>Teleostei</taxon>
        <taxon>Neoteleostei</taxon>
        <taxon>Acanthomorphata</taxon>
        <taxon>Ovalentaria</taxon>
        <taxon>Atherinomorphae</taxon>
        <taxon>Cyprinodontiformes</taxon>
        <taxon>Goodeidae</taxon>
        <taxon>Characodon</taxon>
    </lineage>
</organism>
<feature type="region of interest" description="Disordered" evidence="1">
    <location>
        <begin position="17"/>
        <end position="74"/>
    </location>
</feature>
<gene>
    <name evidence="2" type="ORF">CHARACLAT_013809</name>
</gene>
<keyword evidence="3" id="KW-1185">Reference proteome</keyword>
<protein>
    <submittedName>
        <fullName evidence="2">Uncharacterized protein</fullName>
    </submittedName>
</protein>
<dbReference type="Proteomes" id="UP001352852">
    <property type="component" value="Unassembled WGS sequence"/>
</dbReference>
<dbReference type="EMBL" id="JAHUTJ010041996">
    <property type="protein sequence ID" value="MED6280731.1"/>
    <property type="molecule type" value="Genomic_DNA"/>
</dbReference>
<reference evidence="2 3" key="1">
    <citation type="submission" date="2021-06" db="EMBL/GenBank/DDBJ databases">
        <authorList>
            <person name="Palmer J.M."/>
        </authorList>
    </citation>
    <scope>NUCLEOTIDE SEQUENCE [LARGE SCALE GENOMIC DNA]</scope>
    <source>
        <strain evidence="2 3">CL_MEX2019</strain>
        <tissue evidence="2">Muscle</tissue>
    </source>
</reference>
<name>A0ABU7E0C5_9TELE</name>
<feature type="compositionally biased region" description="Basic and acidic residues" evidence="1">
    <location>
        <begin position="25"/>
        <end position="49"/>
    </location>
</feature>